<keyword evidence="3" id="KW-1185">Reference proteome</keyword>
<organism evidence="2 3">
    <name type="scientific">Rhodocollybia butyracea</name>
    <dbReference type="NCBI Taxonomy" id="206335"/>
    <lineage>
        <taxon>Eukaryota</taxon>
        <taxon>Fungi</taxon>
        <taxon>Dikarya</taxon>
        <taxon>Basidiomycota</taxon>
        <taxon>Agaricomycotina</taxon>
        <taxon>Agaricomycetes</taxon>
        <taxon>Agaricomycetidae</taxon>
        <taxon>Agaricales</taxon>
        <taxon>Marasmiineae</taxon>
        <taxon>Omphalotaceae</taxon>
        <taxon>Rhodocollybia</taxon>
    </lineage>
</organism>
<keyword evidence="1" id="KW-0732">Signal</keyword>
<dbReference type="Proteomes" id="UP000772434">
    <property type="component" value="Unassembled WGS sequence"/>
</dbReference>
<accession>A0A9P5UF94</accession>
<name>A0A9P5UF94_9AGAR</name>
<evidence type="ECO:0000256" key="1">
    <source>
        <dbReference type="SAM" id="SignalP"/>
    </source>
</evidence>
<reference evidence="2" key="1">
    <citation type="submission" date="2020-11" db="EMBL/GenBank/DDBJ databases">
        <authorList>
            <consortium name="DOE Joint Genome Institute"/>
            <person name="Ahrendt S."/>
            <person name="Riley R."/>
            <person name="Andreopoulos W."/>
            <person name="Labutti K."/>
            <person name="Pangilinan J."/>
            <person name="Ruiz-Duenas F.J."/>
            <person name="Barrasa J.M."/>
            <person name="Sanchez-Garcia M."/>
            <person name="Camarero S."/>
            <person name="Miyauchi S."/>
            <person name="Serrano A."/>
            <person name="Linde D."/>
            <person name="Babiker R."/>
            <person name="Drula E."/>
            <person name="Ayuso-Fernandez I."/>
            <person name="Pacheco R."/>
            <person name="Padilla G."/>
            <person name="Ferreira P."/>
            <person name="Barriuso J."/>
            <person name="Kellner H."/>
            <person name="Castanera R."/>
            <person name="Alfaro M."/>
            <person name="Ramirez L."/>
            <person name="Pisabarro A.G."/>
            <person name="Kuo A."/>
            <person name="Tritt A."/>
            <person name="Lipzen A."/>
            <person name="He G."/>
            <person name="Yan M."/>
            <person name="Ng V."/>
            <person name="Cullen D."/>
            <person name="Martin F."/>
            <person name="Rosso M.-N."/>
            <person name="Henrissat B."/>
            <person name="Hibbett D."/>
            <person name="Martinez A.T."/>
            <person name="Grigoriev I.V."/>
        </authorList>
    </citation>
    <scope>NUCLEOTIDE SEQUENCE</scope>
    <source>
        <strain evidence="2">AH 40177</strain>
    </source>
</reference>
<evidence type="ECO:0000313" key="2">
    <source>
        <dbReference type="EMBL" id="KAF9078045.1"/>
    </source>
</evidence>
<evidence type="ECO:0000313" key="3">
    <source>
        <dbReference type="Proteomes" id="UP000772434"/>
    </source>
</evidence>
<protein>
    <recommendedName>
        <fullName evidence="4">Thaumatin-like protein</fullName>
    </recommendedName>
</protein>
<dbReference type="InterPro" id="IPR037176">
    <property type="entry name" value="Osmotin/thaumatin-like_sf"/>
</dbReference>
<dbReference type="SUPFAM" id="SSF49870">
    <property type="entry name" value="Osmotin, thaumatin-like protein"/>
    <property type="match status" value="1"/>
</dbReference>
<feature type="chain" id="PRO_5040162424" description="Thaumatin-like protein" evidence="1">
    <location>
        <begin position="26"/>
        <end position="195"/>
    </location>
</feature>
<dbReference type="Gene3D" id="2.60.110.10">
    <property type="entry name" value="Thaumatin"/>
    <property type="match status" value="1"/>
</dbReference>
<dbReference type="AlphaFoldDB" id="A0A9P5UF94"/>
<dbReference type="OrthoDB" id="430315at2759"/>
<dbReference type="EMBL" id="JADNRY010000002">
    <property type="protein sequence ID" value="KAF9078045.1"/>
    <property type="molecule type" value="Genomic_DNA"/>
</dbReference>
<proteinExistence type="predicted"/>
<comment type="caution">
    <text evidence="2">The sequence shown here is derived from an EMBL/GenBank/DDBJ whole genome shotgun (WGS) entry which is preliminary data.</text>
</comment>
<feature type="signal peptide" evidence="1">
    <location>
        <begin position="1"/>
        <end position="25"/>
    </location>
</feature>
<evidence type="ECO:0008006" key="4">
    <source>
        <dbReference type="Google" id="ProtNLM"/>
    </source>
</evidence>
<sequence length="195" mass="20083">MTNFRLQALFAGLICALSLASSVLATPLLYSRRSGHEFTLINKCNREIQPIFANTACGYSPRCDGAGHYTGAQPDPIAPGATATASAPYAFVGRVFDKTSGECGPSGEGCSIGEFNLDTGSAYTAQAYDLSNIQGFTQGLSIGAAGCDTVTCSSVNCACDQAYPPGDETGCGADLPVRACGPGNIAFTMTFCPDE</sequence>
<gene>
    <name evidence="2" type="ORF">BDP27DRAFT_1441362</name>
</gene>